<dbReference type="WBParaSite" id="nRc.2.0.1.t36815-RA">
    <property type="protein sequence ID" value="nRc.2.0.1.t36815-RA"/>
    <property type="gene ID" value="nRc.2.0.1.g36815"/>
</dbReference>
<evidence type="ECO:0000256" key="6">
    <source>
        <dbReference type="SAM" id="Phobius"/>
    </source>
</evidence>
<keyword evidence="4 6" id="KW-1133">Transmembrane helix</keyword>
<comment type="subcellular location">
    <subcellularLocation>
        <location evidence="1">Membrane</location>
    </subcellularLocation>
</comment>
<evidence type="ECO:0000256" key="2">
    <source>
        <dbReference type="ARBA" id="ARBA00022448"/>
    </source>
</evidence>
<evidence type="ECO:0000256" key="1">
    <source>
        <dbReference type="ARBA" id="ARBA00004370"/>
    </source>
</evidence>
<organism evidence="7 8">
    <name type="scientific">Romanomermis culicivorax</name>
    <name type="common">Nematode worm</name>
    <dbReference type="NCBI Taxonomy" id="13658"/>
    <lineage>
        <taxon>Eukaryota</taxon>
        <taxon>Metazoa</taxon>
        <taxon>Ecdysozoa</taxon>
        <taxon>Nematoda</taxon>
        <taxon>Enoplea</taxon>
        <taxon>Dorylaimia</taxon>
        <taxon>Mermithida</taxon>
        <taxon>Mermithoidea</taxon>
        <taxon>Mermithidae</taxon>
        <taxon>Romanomermis</taxon>
    </lineage>
</organism>
<keyword evidence="7" id="KW-1185">Reference proteome</keyword>
<reference evidence="8" key="1">
    <citation type="submission" date="2022-11" db="UniProtKB">
        <authorList>
            <consortium name="WormBaseParasite"/>
        </authorList>
    </citation>
    <scope>IDENTIFICATION</scope>
</reference>
<dbReference type="Pfam" id="PF00083">
    <property type="entry name" value="Sugar_tr"/>
    <property type="match status" value="1"/>
</dbReference>
<dbReference type="InterPro" id="IPR036259">
    <property type="entry name" value="MFS_trans_sf"/>
</dbReference>
<dbReference type="Proteomes" id="UP000887565">
    <property type="component" value="Unplaced"/>
</dbReference>
<keyword evidence="2" id="KW-0813">Transport</keyword>
<evidence type="ECO:0000256" key="3">
    <source>
        <dbReference type="ARBA" id="ARBA00022692"/>
    </source>
</evidence>
<dbReference type="PANTHER" id="PTHR23503">
    <property type="entry name" value="SOLUTE CARRIER FAMILY 2"/>
    <property type="match status" value="1"/>
</dbReference>
<dbReference type="SUPFAM" id="SSF103473">
    <property type="entry name" value="MFS general substrate transporter"/>
    <property type="match status" value="1"/>
</dbReference>
<protein>
    <submittedName>
        <fullName evidence="8">Major facilitator superfamily (MFS) profile domain-containing protein</fullName>
    </submittedName>
</protein>
<dbReference type="GO" id="GO:0015149">
    <property type="term" value="F:hexose transmembrane transporter activity"/>
    <property type="evidence" value="ECO:0007669"/>
    <property type="project" value="TreeGrafter"/>
</dbReference>
<name>A0A915KEK4_ROMCU</name>
<evidence type="ECO:0000313" key="8">
    <source>
        <dbReference type="WBParaSite" id="nRc.2.0.1.t36815-RA"/>
    </source>
</evidence>
<feature type="transmembrane region" description="Helical" evidence="6">
    <location>
        <begin position="50"/>
        <end position="70"/>
    </location>
</feature>
<keyword evidence="5 6" id="KW-0472">Membrane</keyword>
<evidence type="ECO:0000256" key="4">
    <source>
        <dbReference type="ARBA" id="ARBA00022989"/>
    </source>
</evidence>
<dbReference type="AlphaFoldDB" id="A0A915KEK4"/>
<accession>A0A915KEK4</accession>
<dbReference type="Gene3D" id="1.20.1250.20">
    <property type="entry name" value="MFS general substrate transporter like domains"/>
    <property type="match status" value="1"/>
</dbReference>
<keyword evidence="3 6" id="KW-0812">Transmembrane</keyword>
<sequence>CGSIPWFYVSECFEQGARGLANSIAVGTNWFATFLIGCSFPPVQRALKEYTFLIFTVCLLFFMIFFHVYLPETKGKSIDQVTAELQKAVGETKESSMDKKSAKKG</sequence>
<dbReference type="OMA" id="ECNTRCV"/>
<dbReference type="PANTHER" id="PTHR23503:SF8">
    <property type="entry name" value="FACILITATED GLUCOSE TRANSPORTER PROTEIN 1"/>
    <property type="match status" value="1"/>
</dbReference>
<evidence type="ECO:0000256" key="5">
    <source>
        <dbReference type="ARBA" id="ARBA00023136"/>
    </source>
</evidence>
<evidence type="ECO:0000313" key="7">
    <source>
        <dbReference type="Proteomes" id="UP000887565"/>
    </source>
</evidence>
<proteinExistence type="predicted"/>
<dbReference type="InterPro" id="IPR005828">
    <property type="entry name" value="MFS_sugar_transport-like"/>
</dbReference>
<dbReference type="InterPro" id="IPR045263">
    <property type="entry name" value="GLUT"/>
</dbReference>
<dbReference type="GO" id="GO:0016020">
    <property type="term" value="C:membrane"/>
    <property type="evidence" value="ECO:0007669"/>
    <property type="project" value="UniProtKB-SubCell"/>
</dbReference>